<accession>A0A7W6GFQ1</accession>
<protein>
    <recommendedName>
        <fullName evidence="3">DUF2735 domain-containing protein</fullName>
    </recommendedName>
</protein>
<gene>
    <name evidence="1" type="ORF">GGR24_002823</name>
</gene>
<proteinExistence type="predicted"/>
<dbReference type="InterPro" id="IPR021232">
    <property type="entry name" value="DUF2735"/>
</dbReference>
<dbReference type="AlphaFoldDB" id="A0A7W6GFQ1"/>
<organism evidence="1 2">
    <name type="scientific">Hansschlegelia beijingensis</name>
    <dbReference type="NCBI Taxonomy" id="1133344"/>
    <lineage>
        <taxon>Bacteria</taxon>
        <taxon>Pseudomonadati</taxon>
        <taxon>Pseudomonadota</taxon>
        <taxon>Alphaproteobacteria</taxon>
        <taxon>Hyphomicrobiales</taxon>
        <taxon>Methylopilaceae</taxon>
        <taxon>Hansschlegelia</taxon>
    </lineage>
</organism>
<evidence type="ECO:0000313" key="1">
    <source>
        <dbReference type="EMBL" id="MBB3974146.1"/>
    </source>
</evidence>
<name>A0A7W6GFQ1_9HYPH</name>
<dbReference type="Proteomes" id="UP000528964">
    <property type="component" value="Unassembled WGS sequence"/>
</dbReference>
<keyword evidence="2" id="KW-1185">Reference proteome</keyword>
<dbReference type="RefSeq" id="WP_183395980.1">
    <property type="nucleotide sequence ID" value="NZ_JACIDR010000004.1"/>
</dbReference>
<comment type="caution">
    <text evidence="1">The sequence shown here is derived from an EMBL/GenBank/DDBJ whole genome shotgun (WGS) entry which is preliminary data.</text>
</comment>
<sequence length="61" mass="6612">MTNTIQGSAKIYQFPVRHLGLGRQRPGQAASQAPAPQVKVLASSGWYHDAAIEDARRSGKH</sequence>
<evidence type="ECO:0000313" key="2">
    <source>
        <dbReference type="Proteomes" id="UP000528964"/>
    </source>
</evidence>
<reference evidence="1 2" key="1">
    <citation type="submission" date="2020-08" db="EMBL/GenBank/DDBJ databases">
        <title>Genomic Encyclopedia of Type Strains, Phase IV (KMG-IV): sequencing the most valuable type-strain genomes for metagenomic binning, comparative biology and taxonomic classification.</title>
        <authorList>
            <person name="Goeker M."/>
        </authorList>
    </citation>
    <scope>NUCLEOTIDE SEQUENCE [LARGE SCALE GENOMIC DNA]</scope>
    <source>
        <strain evidence="1 2">DSM 25481</strain>
    </source>
</reference>
<dbReference type="Pfam" id="PF10931">
    <property type="entry name" value="DUF2735"/>
    <property type="match status" value="1"/>
</dbReference>
<evidence type="ECO:0008006" key="3">
    <source>
        <dbReference type="Google" id="ProtNLM"/>
    </source>
</evidence>
<dbReference type="EMBL" id="JACIDR010000004">
    <property type="protein sequence ID" value="MBB3974146.1"/>
    <property type="molecule type" value="Genomic_DNA"/>
</dbReference>